<protein>
    <submittedName>
        <fullName evidence="2">Sulfite oxidase-like oxidoreductase</fullName>
    </submittedName>
</protein>
<dbReference type="Gene3D" id="3.90.420.10">
    <property type="entry name" value="Oxidoreductase, molybdopterin-binding domain"/>
    <property type="match status" value="1"/>
</dbReference>
<accession>A0A4R9AAC6</accession>
<dbReference type="InterPro" id="IPR036374">
    <property type="entry name" value="OxRdtase_Mopterin-bd_sf"/>
</dbReference>
<gene>
    <name evidence="2" type="ORF">E3T55_02735</name>
</gene>
<keyword evidence="3" id="KW-1185">Reference proteome</keyword>
<dbReference type="RefSeq" id="WP_134518041.1">
    <property type="nucleotide sequence ID" value="NZ_SOHE01000015.1"/>
</dbReference>
<dbReference type="InterPro" id="IPR000572">
    <property type="entry name" value="OxRdtase_Mopterin-bd_dom"/>
</dbReference>
<sequence>MKLIPSKLLGRRRLDSSLLPPGQSVSDTLPVVSAGPIPSIRRQDWEFLIRTERHRDHRWDWAQLQALPQEDVSVDVHCVSGWSQLGTRWRGVSLDTLLDTVTTRTEFAMVHSYGGYTTNLSLADLRGGKAWIAHRLDDDELTPEHGGPARLIVPHLYFWKSAKWVHGLELMRRDEPGFWELNGYHMRGDPWQEERYW</sequence>
<reference evidence="2 3" key="1">
    <citation type="submission" date="2019-03" db="EMBL/GenBank/DDBJ databases">
        <title>Genomics of glacier-inhabiting Cryobacterium strains.</title>
        <authorList>
            <person name="Liu Q."/>
            <person name="Xin Y.-H."/>
        </authorList>
    </citation>
    <scope>NUCLEOTIDE SEQUENCE [LARGE SCALE GENOMIC DNA]</scope>
    <source>
        <strain evidence="2 3">Hh14</strain>
    </source>
</reference>
<proteinExistence type="predicted"/>
<evidence type="ECO:0000313" key="3">
    <source>
        <dbReference type="Proteomes" id="UP000297447"/>
    </source>
</evidence>
<dbReference type="SUPFAM" id="SSF56524">
    <property type="entry name" value="Oxidoreductase molybdopterin-binding domain"/>
    <property type="match status" value="1"/>
</dbReference>
<dbReference type="AlphaFoldDB" id="A0A4R9AAC6"/>
<comment type="caution">
    <text evidence="2">The sequence shown here is derived from an EMBL/GenBank/DDBJ whole genome shotgun (WGS) entry which is preliminary data.</text>
</comment>
<dbReference type="OrthoDB" id="9795587at2"/>
<dbReference type="PANTHER" id="PTHR43032">
    <property type="entry name" value="PROTEIN-METHIONINE-SULFOXIDE REDUCTASE"/>
    <property type="match status" value="1"/>
</dbReference>
<evidence type="ECO:0000313" key="2">
    <source>
        <dbReference type="EMBL" id="TFD54727.1"/>
    </source>
</evidence>
<dbReference type="PANTHER" id="PTHR43032:SF4">
    <property type="entry name" value="OXIDOREDUCTASE MOLYBDOPTERIN-BINDING DOMAIN-CONTAINING PROTEIN"/>
    <property type="match status" value="1"/>
</dbReference>
<dbReference type="Proteomes" id="UP000297447">
    <property type="component" value="Unassembled WGS sequence"/>
</dbReference>
<organism evidence="2 3">
    <name type="scientific">Cryobacterium frigoriphilum</name>
    <dbReference type="NCBI Taxonomy" id="1259150"/>
    <lineage>
        <taxon>Bacteria</taxon>
        <taxon>Bacillati</taxon>
        <taxon>Actinomycetota</taxon>
        <taxon>Actinomycetes</taxon>
        <taxon>Micrococcales</taxon>
        <taxon>Microbacteriaceae</taxon>
        <taxon>Cryobacterium</taxon>
    </lineage>
</organism>
<name>A0A4R9AAC6_9MICO</name>
<feature type="domain" description="Oxidoreductase molybdopterin-binding" evidence="1">
    <location>
        <begin position="35"/>
        <end position="179"/>
    </location>
</feature>
<dbReference type="Pfam" id="PF00174">
    <property type="entry name" value="Oxidored_molyb"/>
    <property type="match status" value="1"/>
</dbReference>
<dbReference type="EMBL" id="SOHE01000015">
    <property type="protein sequence ID" value="TFD54727.1"/>
    <property type="molecule type" value="Genomic_DNA"/>
</dbReference>
<evidence type="ECO:0000259" key="1">
    <source>
        <dbReference type="Pfam" id="PF00174"/>
    </source>
</evidence>